<gene>
    <name evidence="2" type="ORF">SOCEGT47_042400</name>
</gene>
<name>A0A4P2Q334_SORCE</name>
<evidence type="ECO:0000256" key="1">
    <source>
        <dbReference type="SAM" id="SignalP"/>
    </source>
</evidence>
<feature type="signal peptide" evidence="1">
    <location>
        <begin position="1"/>
        <end position="20"/>
    </location>
</feature>
<sequence length="374" mass="40444">MLSRATLVFAGVVLSSTAAAEPSADRPGAARDRTAWQEDAEAYCQLVTGTAGSESALLMSPTLFGQLDVSSGLDAPGDAGSLHAQPRLSVGASYSAAGLYRAGLLRDRARAECVRHRALSQLNAYIAAFQDVLTSGALSAKLAVLTAATPRAQEILSSTKAALEQSLATVDELDGLTLRVHDLLAEVDQTARDLQMARGRGAPPTATVAELKREHDAADALVERYNAALRRSYAWDVSVQGGYLHVFGARQDIPVFGALRASVNLGMMFQRGHDERAAAGRRRLTASEVGGTRDRVEQVILELTAAHRAEQRRLERTRALLAELDARLRSVEPLTDRRAKIYAQNTWFELVHVKAEVEYLRVHVEELARLLGEG</sequence>
<organism evidence="2 3">
    <name type="scientific">Sorangium cellulosum</name>
    <name type="common">Polyangium cellulosum</name>
    <dbReference type="NCBI Taxonomy" id="56"/>
    <lineage>
        <taxon>Bacteria</taxon>
        <taxon>Pseudomonadati</taxon>
        <taxon>Myxococcota</taxon>
        <taxon>Polyangia</taxon>
        <taxon>Polyangiales</taxon>
        <taxon>Polyangiaceae</taxon>
        <taxon>Sorangium</taxon>
    </lineage>
</organism>
<evidence type="ECO:0008006" key="4">
    <source>
        <dbReference type="Google" id="ProtNLM"/>
    </source>
</evidence>
<dbReference type="Proteomes" id="UP000295781">
    <property type="component" value="Chromosome"/>
</dbReference>
<dbReference type="AlphaFoldDB" id="A0A4P2Q334"/>
<feature type="chain" id="PRO_5020643331" description="Secreted protein" evidence="1">
    <location>
        <begin position="21"/>
        <end position="374"/>
    </location>
</feature>
<dbReference type="RefSeq" id="WP_129349073.1">
    <property type="nucleotide sequence ID" value="NZ_CP012670.1"/>
</dbReference>
<keyword evidence="1" id="KW-0732">Signal</keyword>
<evidence type="ECO:0000313" key="2">
    <source>
        <dbReference type="EMBL" id="AUX23710.1"/>
    </source>
</evidence>
<evidence type="ECO:0000313" key="3">
    <source>
        <dbReference type="Proteomes" id="UP000295781"/>
    </source>
</evidence>
<protein>
    <recommendedName>
        <fullName evidence="4">Secreted protein</fullName>
    </recommendedName>
</protein>
<dbReference type="EMBL" id="CP012670">
    <property type="protein sequence ID" value="AUX23710.1"/>
    <property type="molecule type" value="Genomic_DNA"/>
</dbReference>
<accession>A0A4P2Q334</accession>
<reference evidence="2 3" key="1">
    <citation type="submission" date="2015-09" db="EMBL/GenBank/DDBJ databases">
        <title>Sorangium comparison.</title>
        <authorList>
            <person name="Zaburannyi N."/>
            <person name="Bunk B."/>
            <person name="Overmann J."/>
            <person name="Mueller R."/>
        </authorList>
    </citation>
    <scope>NUCLEOTIDE SEQUENCE [LARGE SCALE GENOMIC DNA]</scope>
    <source>
        <strain evidence="2 3">So ceGT47</strain>
    </source>
</reference>
<dbReference type="OrthoDB" id="5505163at2"/>
<proteinExistence type="predicted"/>